<gene>
    <name evidence="2" type="ORF">TSPGSL018_11291</name>
    <name evidence="1" type="ORF">TSPGSL018_17592</name>
</gene>
<accession>A0A061SAD6</accession>
<sequence>MGRPCPAATEEGRLFRSQDSLIVRYGNYRRHLLEVAKEGIQKPAEAAPEEFALLTSSRDFSHLLTASDVLQLGHNTY</sequence>
<organism evidence="2">
    <name type="scientific">Tetraselmis sp. GSL018</name>
    <dbReference type="NCBI Taxonomy" id="582737"/>
    <lineage>
        <taxon>Eukaryota</taxon>
        <taxon>Viridiplantae</taxon>
        <taxon>Chlorophyta</taxon>
        <taxon>core chlorophytes</taxon>
        <taxon>Chlorodendrophyceae</taxon>
        <taxon>Chlorodendrales</taxon>
        <taxon>Chlorodendraceae</taxon>
        <taxon>Tetraselmis</taxon>
    </lineage>
</organism>
<dbReference type="EMBL" id="GBEZ01008036">
    <property type="protein sequence ID" value="JAC77471.1"/>
    <property type="molecule type" value="Transcribed_RNA"/>
</dbReference>
<proteinExistence type="predicted"/>
<dbReference type="AlphaFoldDB" id="A0A061SAD6"/>
<evidence type="ECO:0000313" key="1">
    <source>
        <dbReference type="EMBL" id="JAC77471.1"/>
    </source>
</evidence>
<reference evidence="2" key="1">
    <citation type="submission" date="2014-05" db="EMBL/GenBank/DDBJ databases">
        <title>The transcriptome of the halophilic microalga Tetraselmis sp. GSL018 isolated from the Great Salt Lake, Utah.</title>
        <authorList>
            <person name="Jinkerson R.E."/>
            <person name="D'Adamo S."/>
            <person name="Posewitz M.C."/>
        </authorList>
    </citation>
    <scope>NUCLEOTIDE SEQUENCE</scope>
    <source>
        <strain evidence="2">GSL018</strain>
    </source>
</reference>
<dbReference type="EMBL" id="GBEZ01005281">
    <property type="protein sequence ID" value="JAC80004.1"/>
    <property type="molecule type" value="Transcribed_RNA"/>
</dbReference>
<evidence type="ECO:0000313" key="2">
    <source>
        <dbReference type="EMBL" id="JAC80004.1"/>
    </source>
</evidence>
<name>A0A061SAD6_9CHLO</name>
<protein>
    <submittedName>
        <fullName evidence="2">Uncharacterized protein</fullName>
    </submittedName>
</protein>